<reference evidence="4 5" key="1">
    <citation type="submission" date="2024-01" db="EMBL/GenBank/DDBJ databases">
        <title>The genomes of 5 underutilized Papilionoideae crops provide insights into root nodulation and disease resistance.</title>
        <authorList>
            <person name="Yuan L."/>
        </authorList>
    </citation>
    <scope>NUCLEOTIDE SEQUENCE [LARGE SCALE GENOMIC DNA]</scope>
    <source>
        <strain evidence="4">LY-2023</strain>
        <tissue evidence="4">Leaf</tissue>
    </source>
</reference>
<proteinExistence type="inferred from homology"/>
<dbReference type="InterPro" id="IPR011707">
    <property type="entry name" value="Cu-oxidase-like_N"/>
</dbReference>
<accession>A0AAN9JQA0</accession>
<dbReference type="SUPFAM" id="SSF49503">
    <property type="entry name" value="Cupredoxins"/>
    <property type="match status" value="1"/>
</dbReference>
<keyword evidence="2" id="KW-0732">Signal</keyword>
<organism evidence="4 5">
    <name type="scientific">Clitoria ternatea</name>
    <name type="common">Butterfly pea</name>
    <dbReference type="NCBI Taxonomy" id="43366"/>
    <lineage>
        <taxon>Eukaryota</taxon>
        <taxon>Viridiplantae</taxon>
        <taxon>Streptophyta</taxon>
        <taxon>Embryophyta</taxon>
        <taxon>Tracheophyta</taxon>
        <taxon>Spermatophyta</taxon>
        <taxon>Magnoliopsida</taxon>
        <taxon>eudicotyledons</taxon>
        <taxon>Gunneridae</taxon>
        <taxon>Pentapetalae</taxon>
        <taxon>rosids</taxon>
        <taxon>fabids</taxon>
        <taxon>Fabales</taxon>
        <taxon>Fabaceae</taxon>
        <taxon>Papilionoideae</taxon>
        <taxon>50 kb inversion clade</taxon>
        <taxon>NPAAA clade</taxon>
        <taxon>indigoferoid/millettioid clade</taxon>
        <taxon>Phaseoleae</taxon>
        <taxon>Clitoria</taxon>
    </lineage>
</organism>
<evidence type="ECO:0000256" key="2">
    <source>
        <dbReference type="SAM" id="SignalP"/>
    </source>
</evidence>
<evidence type="ECO:0000259" key="3">
    <source>
        <dbReference type="Pfam" id="PF07732"/>
    </source>
</evidence>
<dbReference type="Pfam" id="PF07732">
    <property type="entry name" value="Cu-oxidase_3"/>
    <property type="match status" value="1"/>
</dbReference>
<dbReference type="InterPro" id="IPR008972">
    <property type="entry name" value="Cupredoxin"/>
</dbReference>
<feature type="domain" description="Plastocyanin-like" evidence="3">
    <location>
        <begin position="40"/>
        <end position="90"/>
    </location>
</feature>
<keyword evidence="5" id="KW-1185">Reference proteome</keyword>
<feature type="chain" id="PRO_5042885178" description="Plastocyanin-like domain-containing protein" evidence="2">
    <location>
        <begin position="25"/>
        <end position="110"/>
    </location>
</feature>
<evidence type="ECO:0000313" key="4">
    <source>
        <dbReference type="EMBL" id="KAK7303312.1"/>
    </source>
</evidence>
<gene>
    <name evidence="4" type="ORF">RJT34_14215</name>
</gene>
<comment type="similarity">
    <text evidence="1">Belongs to the multicopper oxidase family.</text>
</comment>
<feature type="signal peptide" evidence="2">
    <location>
        <begin position="1"/>
        <end position="24"/>
    </location>
</feature>
<evidence type="ECO:0000313" key="5">
    <source>
        <dbReference type="Proteomes" id="UP001359559"/>
    </source>
</evidence>
<name>A0AAN9JQA0_CLITE</name>
<dbReference type="AlphaFoldDB" id="A0AAN9JQA0"/>
<dbReference type="GO" id="GO:0005507">
    <property type="term" value="F:copper ion binding"/>
    <property type="evidence" value="ECO:0007669"/>
    <property type="project" value="InterPro"/>
</dbReference>
<comment type="caution">
    <text evidence="4">The sequence shown here is derived from an EMBL/GenBank/DDBJ whole genome shotgun (WGS) entry which is preliminary data.</text>
</comment>
<sequence>MRGDHAKLFLFSFLSLHSFPLASTVKTLIDSSLGMSPTDVVYGTNGSIPPGKNFTYALHVKDQIDSFFYFPSLGMQKAVVGFGSISVQSRPKIPVPFPLPTGDSTILVGD</sequence>
<evidence type="ECO:0000256" key="1">
    <source>
        <dbReference type="ARBA" id="ARBA00010609"/>
    </source>
</evidence>
<dbReference type="EMBL" id="JAYKXN010000003">
    <property type="protein sequence ID" value="KAK7303312.1"/>
    <property type="molecule type" value="Genomic_DNA"/>
</dbReference>
<protein>
    <recommendedName>
        <fullName evidence="3">Plastocyanin-like domain-containing protein</fullName>
    </recommendedName>
</protein>
<dbReference type="Proteomes" id="UP001359559">
    <property type="component" value="Unassembled WGS sequence"/>
</dbReference>